<protein>
    <submittedName>
        <fullName evidence="5">BAR domain-containing protein</fullName>
    </submittedName>
</protein>
<proteinExistence type="predicted"/>
<dbReference type="Gene3D" id="1.20.1270.60">
    <property type="entry name" value="Arfaptin homology (AH) domain/BAR domain"/>
    <property type="match status" value="1"/>
</dbReference>
<dbReference type="WBParaSite" id="EEL_0000047001-mRNA-1">
    <property type="protein sequence ID" value="EEL_0000047001-mRNA-1"/>
    <property type="gene ID" value="EEL_0000047001"/>
</dbReference>
<keyword evidence="2" id="KW-0472">Membrane</keyword>
<organism evidence="4 5">
    <name type="scientific">Elaeophora elaphi</name>
    <dbReference type="NCBI Taxonomy" id="1147741"/>
    <lineage>
        <taxon>Eukaryota</taxon>
        <taxon>Metazoa</taxon>
        <taxon>Ecdysozoa</taxon>
        <taxon>Nematoda</taxon>
        <taxon>Chromadorea</taxon>
        <taxon>Rhabditida</taxon>
        <taxon>Spirurina</taxon>
        <taxon>Spiruromorpha</taxon>
        <taxon>Filarioidea</taxon>
        <taxon>Onchocercidae</taxon>
        <taxon>Elaeophora</taxon>
    </lineage>
</organism>
<evidence type="ECO:0000256" key="1">
    <source>
        <dbReference type="SAM" id="MobiDB-lite"/>
    </source>
</evidence>
<feature type="region of interest" description="Disordered" evidence="1">
    <location>
        <begin position="349"/>
        <end position="381"/>
    </location>
</feature>
<dbReference type="STRING" id="1147741.A0A0R3RGD8"/>
<dbReference type="SMART" id="SM00721">
    <property type="entry name" value="BAR"/>
    <property type="match status" value="1"/>
</dbReference>
<dbReference type="GO" id="GO:0005737">
    <property type="term" value="C:cytoplasm"/>
    <property type="evidence" value="ECO:0007669"/>
    <property type="project" value="InterPro"/>
</dbReference>
<evidence type="ECO:0000313" key="5">
    <source>
        <dbReference type="WBParaSite" id="EEL_0000047001-mRNA-1"/>
    </source>
</evidence>
<feature type="domain" description="BAR" evidence="3">
    <location>
        <begin position="52"/>
        <end position="335"/>
    </location>
</feature>
<evidence type="ECO:0000259" key="3">
    <source>
        <dbReference type="PROSITE" id="PS51021"/>
    </source>
</evidence>
<feature type="transmembrane region" description="Helical" evidence="2">
    <location>
        <begin position="218"/>
        <end position="242"/>
    </location>
</feature>
<keyword evidence="2" id="KW-0812">Transmembrane</keyword>
<feature type="compositionally biased region" description="Low complexity" evidence="1">
    <location>
        <begin position="349"/>
        <end position="360"/>
    </location>
</feature>
<dbReference type="InterPro" id="IPR004148">
    <property type="entry name" value="BAR_dom"/>
</dbReference>
<dbReference type="InterPro" id="IPR027267">
    <property type="entry name" value="AH/BAR_dom_sf"/>
</dbReference>
<keyword evidence="2" id="KW-1133">Transmembrane helix</keyword>
<dbReference type="Pfam" id="PF03114">
    <property type="entry name" value="BAR"/>
    <property type="match status" value="1"/>
</dbReference>
<reference evidence="5" key="1">
    <citation type="submission" date="2016-04" db="UniProtKB">
        <authorList>
            <consortium name="WormBaseParasite"/>
        </authorList>
    </citation>
    <scope>IDENTIFICATION</scope>
</reference>
<dbReference type="AlphaFoldDB" id="A0A0R3RGD8"/>
<sequence>MIYKVSMIHVRLALFFVIFCLRFSASYSMDFNFKKIASDASGFFSRAKQLTEETFLKAEKTELDAHFENLLQRADKTEEHTKRLLSAMESYLQPNPTIRMEEVFYEKLELRKENRLNNLEQLGQAMNDAGNEFGAGTPYGSALLKVAQAEFKLGAGERDLINSCASNALLPIRRFLEGDMKTIQRERKVLNTKRLDLDAAKSRLRKAKSVEAQNNVSFTLYCFVTYLISPIVILTFLLLMILKENHFDVDHILRNIMQIFENIKAEADLRVVQAEFDKQAEITKLLLEGIQTAHNNHLKCLRDFVESQMSFYALAHQHMADLQRELSGAPDAESAIGLFGGYTGTSNNTASSNTIPTSTTQQTVRQPSSTSKDIINPTVAE</sequence>
<feature type="compositionally biased region" description="Polar residues" evidence="1">
    <location>
        <begin position="361"/>
        <end position="373"/>
    </location>
</feature>
<name>A0A0R3RGD8_9BILA</name>
<keyword evidence="4" id="KW-1185">Reference proteome</keyword>
<dbReference type="CDD" id="cd07594">
    <property type="entry name" value="BAR_Endophilin_B"/>
    <property type="match status" value="1"/>
</dbReference>
<dbReference type="PROSITE" id="PS51021">
    <property type="entry name" value="BAR"/>
    <property type="match status" value="1"/>
</dbReference>
<evidence type="ECO:0000256" key="2">
    <source>
        <dbReference type="SAM" id="Phobius"/>
    </source>
</evidence>
<evidence type="ECO:0000313" key="4">
    <source>
        <dbReference type="Proteomes" id="UP000050640"/>
    </source>
</evidence>
<dbReference type="SUPFAM" id="SSF103657">
    <property type="entry name" value="BAR/IMD domain-like"/>
    <property type="match status" value="1"/>
</dbReference>
<accession>A0A0R3RGD8</accession>
<dbReference type="Proteomes" id="UP000050640">
    <property type="component" value="Unplaced"/>
</dbReference>